<evidence type="ECO:0000256" key="1">
    <source>
        <dbReference type="SAM" id="MobiDB-lite"/>
    </source>
</evidence>
<reference evidence="2" key="1">
    <citation type="submission" date="2022-09" db="EMBL/GenBank/DDBJ databases">
        <title>Genomic of Burkholderia gladioli.</title>
        <authorList>
            <person name="Wu H."/>
        </authorList>
    </citation>
    <scope>NUCLEOTIDE SEQUENCE</scope>
    <source>
        <strain evidence="2">ZN-S4</strain>
    </source>
</reference>
<dbReference type="EMBL" id="CP104215">
    <property type="protein sequence ID" value="UWX72474.1"/>
    <property type="molecule type" value="Genomic_DNA"/>
</dbReference>
<dbReference type="Pfam" id="PF19696">
    <property type="entry name" value="DUF6196"/>
    <property type="match status" value="1"/>
</dbReference>
<accession>A0AB38TXH6</accession>
<evidence type="ECO:0000313" key="3">
    <source>
        <dbReference type="Proteomes" id="UP001059745"/>
    </source>
</evidence>
<evidence type="ECO:0000313" key="2">
    <source>
        <dbReference type="EMBL" id="UWX72474.1"/>
    </source>
</evidence>
<dbReference type="AlphaFoldDB" id="A0AB38TXH6"/>
<feature type="region of interest" description="Disordered" evidence="1">
    <location>
        <begin position="21"/>
        <end position="59"/>
    </location>
</feature>
<dbReference type="Proteomes" id="UP001059745">
    <property type="component" value="Chromosome 2"/>
</dbReference>
<sequence length="230" mass="25848">MTPDFENAEVSLRNYQIPPRESSVRLLPAEHRDATSHTASKTARSGHPARANRTAPAMRRSPREFIESAPMVDISRETAEQTELRLRRVITQAQLVVYPGLYRFDEFPLDRFPDAARSDALALVRDDHVWSQLVPCDETRYERFGLFRFHFPEDADNSGFVGWLATHLKRRFGTGVFVTCGQNSAAGGIFDYWGVPAELADMVFQEVGRLVQGDVNSAPVVNGEPGVEVR</sequence>
<gene>
    <name evidence="2" type="ORF">NYZ96_29040</name>
</gene>
<dbReference type="InterPro" id="IPR045674">
    <property type="entry name" value="DUF6196"/>
</dbReference>
<proteinExistence type="predicted"/>
<dbReference type="RefSeq" id="WP_244098555.1">
    <property type="nucleotide sequence ID" value="NZ_CADEPW010000009.1"/>
</dbReference>
<protein>
    <submittedName>
        <fullName evidence="2">DUF6196 family protein</fullName>
    </submittedName>
</protein>
<name>A0AB38TXH6_BURGA</name>
<organism evidence="2 3">
    <name type="scientific">Burkholderia gladioli</name>
    <name type="common">Pseudomonas marginata</name>
    <name type="synonym">Phytomonas marginata</name>
    <dbReference type="NCBI Taxonomy" id="28095"/>
    <lineage>
        <taxon>Bacteria</taxon>
        <taxon>Pseudomonadati</taxon>
        <taxon>Pseudomonadota</taxon>
        <taxon>Betaproteobacteria</taxon>
        <taxon>Burkholderiales</taxon>
        <taxon>Burkholderiaceae</taxon>
        <taxon>Burkholderia</taxon>
    </lineage>
</organism>